<protein>
    <submittedName>
        <fullName evidence="8">DoxX family protein</fullName>
    </submittedName>
</protein>
<keyword evidence="9" id="KW-1185">Reference proteome</keyword>
<dbReference type="PANTHER" id="PTHR33452">
    <property type="entry name" value="OXIDOREDUCTASE CATD-RELATED"/>
    <property type="match status" value="1"/>
</dbReference>
<dbReference type="RefSeq" id="WP_367854332.1">
    <property type="nucleotide sequence ID" value="NZ_JBFOHK010000002.1"/>
</dbReference>
<evidence type="ECO:0000256" key="7">
    <source>
        <dbReference type="SAM" id="Phobius"/>
    </source>
</evidence>
<sequence length="171" mass="19295">MSMINCINDCYTRTADGLARWLGPVTLLSMRLWVAWAFWQAGLVKIADPEGTRYLFESMYHVPLLPPDFAAGLGTWIELIVPWFVGLGLFGRPFALFLFVYNIIAFTSFPALWPHGFWHSLFNTTDFADHKVWGLMLMAVIAWGPGALSVDKLIGITWRRWRGASGALQLG</sequence>
<comment type="caution">
    <text evidence="8">The sequence shown here is derived from an EMBL/GenBank/DDBJ whole genome shotgun (WGS) entry which is preliminary data.</text>
</comment>
<evidence type="ECO:0000256" key="3">
    <source>
        <dbReference type="ARBA" id="ARBA00022475"/>
    </source>
</evidence>
<dbReference type="Pfam" id="PF07681">
    <property type="entry name" value="DoxX"/>
    <property type="match status" value="1"/>
</dbReference>
<keyword evidence="5 7" id="KW-1133">Transmembrane helix</keyword>
<evidence type="ECO:0000256" key="5">
    <source>
        <dbReference type="ARBA" id="ARBA00022989"/>
    </source>
</evidence>
<comment type="subcellular location">
    <subcellularLocation>
        <location evidence="1">Cell membrane</location>
        <topology evidence="1">Multi-pass membrane protein</topology>
    </subcellularLocation>
</comment>
<feature type="transmembrane region" description="Helical" evidence="7">
    <location>
        <begin position="21"/>
        <end position="39"/>
    </location>
</feature>
<evidence type="ECO:0000313" key="8">
    <source>
        <dbReference type="EMBL" id="MEW9572282.1"/>
    </source>
</evidence>
<feature type="transmembrane region" description="Helical" evidence="7">
    <location>
        <begin position="94"/>
        <end position="113"/>
    </location>
</feature>
<accession>A0ABV3QG61</accession>
<evidence type="ECO:0000256" key="2">
    <source>
        <dbReference type="ARBA" id="ARBA00006679"/>
    </source>
</evidence>
<keyword evidence="4 7" id="KW-0812">Transmembrane</keyword>
<feature type="transmembrane region" description="Helical" evidence="7">
    <location>
        <begin position="133"/>
        <end position="154"/>
    </location>
</feature>
<evidence type="ECO:0000256" key="1">
    <source>
        <dbReference type="ARBA" id="ARBA00004651"/>
    </source>
</evidence>
<reference evidence="8 9" key="1">
    <citation type="submission" date="2024-06" db="EMBL/GenBank/DDBJ databases">
        <authorList>
            <person name="Woo H."/>
        </authorList>
    </citation>
    <scope>NUCLEOTIDE SEQUENCE [LARGE SCALE GENOMIC DNA]</scope>
    <source>
        <strain evidence="8 9">Si-c</strain>
    </source>
</reference>
<keyword evidence="6 7" id="KW-0472">Membrane</keyword>
<dbReference type="Proteomes" id="UP001556220">
    <property type="component" value="Unassembled WGS sequence"/>
</dbReference>
<name>A0ABV3QG61_9GAMM</name>
<gene>
    <name evidence="8" type="ORF">ABQJ54_11015</name>
</gene>
<dbReference type="EMBL" id="JBFOHK010000002">
    <property type="protein sequence ID" value="MEW9572282.1"/>
    <property type="molecule type" value="Genomic_DNA"/>
</dbReference>
<dbReference type="InterPro" id="IPR032808">
    <property type="entry name" value="DoxX"/>
</dbReference>
<keyword evidence="3" id="KW-1003">Cell membrane</keyword>
<evidence type="ECO:0000256" key="4">
    <source>
        <dbReference type="ARBA" id="ARBA00022692"/>
    </source>
</evidence>
<organism evidence="8 9">
    <name type="scientific">Rhodanobacter lycopersici</name>
    <dbReference type="NCBI Taxonomy" id="3162487"/>
    <lineage>
        <taxon>Bacteria</taxon>
        <taxon>Pseudomonadati</taxon>
        <taxon>Pseudomonadota</taxon>
        <taxon>Gammaproteobacteria</taxon>
        <taxon>Lysobacterales</taxon>
        <taxon>Rhodanobacteraceae</taxon>
        <taxon>Rhodanobacter</taxon>
    </lineage>
</organism>
<feature type="transmembrane region" description="Helical" evidence="7">
    <location>
        <begin position="69"/>
        <end position="87"/>
    </location>
</feature>
<dbReference type="InterPro" id="IPR051907">
    <property type="entry name" value="DoxX-like_oxidoreductase"/>
</dbReference>
<dbReference type="PANTHER" id="PTHR33452:SF1">
    <property type="entry name" value="INNER MEMBRANE PROTEIN YPHA-RELATED"/>
    <property type="match status" value="1"/>
</dbReference>
<evidence type="ECO:0000313" key="9">
    <source>
        <dbReference type="Proteomes" id="UP001556220"/>
    </source>
</evidence>
<comment type="similarity">
    <text evidence="2">Belongs to the DoxX family.</text>
</comment>
<proteinExistence type="inferred from homology"/>
<evidence type="ECO:0000256" key="6">
    <source>
        <dbReference type="ARBA" id="ARBA00023136"/>
    </source>
</evidence>